<evidence type="ECO:0000256" key="1">
    <source>
        <dbReference type="ARBA" id="ARBA00006484"/>
    </source>
</evidence>
<comment type="similarity">
    <text evidence="1">Belongs to the short-chain dehydrogenases/reductases (SDR) family.</text>
</comment>
<dbReference type="InParanoid" id="A0A1Z5T7C6"/>
<feature type="compositionally biased region" description="Polar residues" evidence="4">
    <location>
        <begin position="317"/>
        <end position="343"/>
    </location>
</feature>
<feature type="repeat" description="ANK" evidence="3">
    <location>
        <begin position="382"/>
        <end position="414"/>
    </location>
</feature>
<comment type="caution">
    <text evidence="5">The sequence shown here is derived from an EMBL/GenBank/DDBJ whole genome shotgun (WGS) entry which is preliminary data.</text>
</comment>
<feature type="repeat" description="ANK" evidence="3">
    <location>
        <begin position="415"/>
        <end position="447"/>
    </location>
</feature>
<dbReference type="PROSITE" id="PS50088">
    <property type="entry name" value="ANK_REPEAT"/>
    <property type="match status" value="2"/>
</dbReference>
<dbReference type="InterPro" id="IPR002347">
    <property type="entry name" value="SDR_fam"/>
</dbReference>
<dbReference type="VEuPathDB" id="FungiDB:BTJ68_08813"/>
<gene>
    <name evidence="5" type="ORF">BTJ68_08813</name>
</gene>
<evidence type="ECO:0000256" key="4">
    <source>
        <dbReference type="SAM" id="MobiDB-lite"/>
    </source>
</evidence>
<sequence>MAQNWGLRGLNQSFKTQHHAVYPAVDCSQAKLPQPFVVCVVGASRGIGAGIAISYAKAGVTGLVLASRRVSGLEEAAAECMKHNPNVRIEIVSCDITSAESVSVLADHVKSAFGGRLDVVAVNSGYSGPVALKLDEADPNAFQQAINVNYVGTFLCAKYLIPILMCTSEGAKGFIGVSSLASLIVRGPIASSQYCISKAAQLKLLEHIHEQYFLEGLKTFAVHPGAVASEMAQESAPKEFLPHLIDDAELCGAICVWLTQSGDQNWLSGRLISANWDVHELNGMRGQIERKDLLKLGLFGPESWTDLDLSPAETMGLPQQQDAQQSPMEAQPHTSDPRSTSQLPPEALNLATRLFDFARQGKTAELQQYVFAGIPVNLTNHKGDTLLMLSAYYGNLDTVNMLLERGADTNVLNERGQSPIAGAVFKGYFEIVKAMHEKGADLRAGQPNAIDSAKMFRREDMLRLFGADEEVAEEVAV</sequence>
<accession>A0A1Z5T7C6</accession>
<protein>
    <submittedName>
        <fullName evidence="5">Uncharacterized protein</fullName>
    </submittedName>
</protein>
<evidence type="ECO:0000313" key="5">
    <source>
        <dbReference type="EMBL" id="OTA31944.1"/>
    </source>
</evidence>
<reference evidence="5 6" key="1">
    <citation type="submission" date="2017-01" db="EMBL/GenBank/DDBJ databases">
        <title>The recent genome duplication of the halophilic yeast Hortaea werneckii: insights from long-read sequencing.</title>
        <authorList>
            <person name="Sinha S."/>
            <person name="Flibotte S."/>
            <person name="Neira M."/>
            <person name="Lenassi M."/>
            <person name="Gostincar C."/>
            <person name="Stajich J.E."/>
            <person name="Nislow C.E."/>
        </authorList>
    </citation>
    <scope>NUCLEOTIDE SEQUENCE [LARGE SCALE GENOMIC DNA]</scope>
    <source>
        <strain evidence="5 6">EXF-2000</strain>
    </source>
</reference>
<dbReference type="Pfam" id="PF00106">
    <property type="entry name" value="adh_short"/>
    <property type="match status" value="1"/>
</dbReference>
<dbReference type="SMART" id="SM00248">
    <property type="entry name" value="ANK"/>
    <property type="match status" value="3"/>
</dbReference>
<evidence type="ECO:0000313" key="6">
    <source>
        <dbReference type="Proteomes" id="UP000194280"/>
    </source>
</evidence>
<dbReference type="Pfam" id="PF12796">
    <property type="entry name" value="Ank_2"/>
    <property type="match status" value="1"/>
</dbReference>
<dbReference type="InterPro" id="IPR036291">
    <property type="entry name" value="NAD(P)-bd_dom_sf"/>
</dbReference>
<evidence type="ECO:0000256" key="3">
    <source>
        <dbReference type="PROSITE-ProRule" id="PRU00023"/>
    </source>
</evidence>
<dbReference type="Gene3D" id="1.25.40.20">
    <property type="entry name" value="Ankyrin repeat-containing domain"/>
    <property type="match status" value="1"/>
</dbReference>
<keyword evidence="2" id="KW-0560">Oxidoreductase</keyword>
<dbReference type="PROSITE" id="PS50297">
    <property type="entry name" value="ANK_REP_REGION"/>
    <property type="match status" value="1"/>
</dbReference>
<evidence type="ECO:0000256" key="2">
    <source>
        <dbReference type="ARBA" id="ARBA00023002"/>
    </source>
</evidence>
<name>A0A1Z5T7C6_HORWE</name>
<dbReference type="InterPro" id="IPR036770">
    <property type="entry name" value="Ankyrin_rpt-contain_sf"/>
</dbReference>
<dbReference type="Gene3D" id="3.40.50.720">
    <property type="entry name" value="NAD(P)-binding Rossmann-like Domain"/>
    <property type="match status" value="1"/>
</dbReference>
<organism evidence="5 6">
    <name type="scientific">Hortaea werneckii EXF-2000</name>
    <dbReference type="NCBI Taxonomy" id="1157616"/>
    <lineage>
        <taxon>Eukaryota</taxon>
        <taxon>Fungi</taxon>
        <taxon>Dikarya</taxon>
        <taxon>Ascomycota</taxon>
        <taxon>Pezizomycotina</taxon>
        <taxon>Dothideomycetes</taxon>
        <taxon>Dothideomycetidae</taxon>
        <taxon>Mycosphaerellales</taxon>
        <taxon>Teratosphaeriaceae</taxon>
        <taxon>Hortaea</taxon>
    </lineage>
</organism>
<keyword evidence="3" id="KW-0040">ANK repeat</keyword>
<feature type="region of interest" description="Disordered" evidence="4">
    <location>
        <begin position="309"/>
        <end position="344"/>
    </location>
</feature>
<dbReference type="PRINTS" id="PR00081">
    <property type="entry name" value="GDHRDH"/>
</dbReference>
<dbReference type="STRING" id="1157616.A0A1Z5T7C6"/>
<dbReference type="GO" id="GO:0016491">
    <property type="term" value="F:oxidoreductase activity"/>
    <property type="evidence" value="ECO:0007669"/>
    <property type="project" value="UniProtKB-KW"/>
</dbReference>
<dbReference type="PANTHER" id="PTHR43669:SF3">
    <property type="entry name" value="ALCOHOL DEHYDROGENASE, PUTATIVE (AFU_ORTHOLOGUE AFUA_3G03445)-RELATED"/>
    <property type="match status" value="1"/>
</dbReference>
<dbReference type="Proteomes" id="UP000194280">
    <property type="component" value="Unassembled WGS sequence"/>
</dbReference>
<dbReference type="CDD" id="cd05233">
    <property type="entry name" value="SDR_c"/>
    <property type="match status" value="1"/>
</dbReference>
<dbReference type="InterPro" id="IPR002110">
    <property type="entry name" value="Ankyrin_rpt"/>
</dbReference>
<dbReference type="PANTHER" id="PTHR43669">
    <property type="entry name" value="5-KETO-D-GLUCONATE 5-REDUCTASE"/>
    <property type="match status" value="1"/>
</dbReference>
<dbReference type="EMBL" id="MUNK01000103">
    <property type="protein sequence ID" value="OTA31944.1"/>
    <property type="molecule type" value="Genomic_DNA"/>
</dbReference>
<dbReference type="SUPFAM" id="SSF48403">
    <property type="entry name" value="Ankyrin repeat"/>
    <property type="match status" value="1"/>
</dbReference>
<dbReference type="AlphaFoldDB" id="A0A1Z5T7C6"/>
<dbReference type="SUPFAM" id="SSF51735">
    <property type="entry name" value="NAD(P)-binding Rossmann-fold domains"/>
    <property type="match status" value="1"/>
</dbReference>
<keyword evidence="6" id="KW-1185">Reference proteome</keyword>
<proteinExistence type="inferred from homology"/>